<accession>A0A0N5BWQ4</accession>
<dbReference type="Pfam" id="PF01400">
    <property type="entry name" value="Astacin"/>
    <property type="match status" value="1"/>
</dbReference>
<evidence type="ECO:0000256" key="4">
    <source>
        <dbReference type="SAM" id="MobiDB-lite"/>
    </source>
</evidence>
<feature type="binding site" evidence="2">
    <location>
        <position position="159"/>
    </location>
    <ligand>
        <name>Zn(2+)</name>
        <dbReference type="ChEBI" id="CHEBI:29105"/>
        <note>catalytic</note>
    </ligand>
</feature>
<proteinExistence type="predicted"/>
<sequence length="365" mass="42347">MLYKILFFHFALIFSFSYGVKIIDIFNQKYGDIYELRTIFNDPSKNNIQRNALKPGSDKKWNILNQEKDHFVIPYTIKGKFNLTERKTVRKAMDAIEKNTCIVFKPRKGEKDYVQFDNQFNEGCYSLVGREGGQQTIMLESNMYQTCLTFEIVVHELLHTVGLWHEQMRFDRDNFIKVHFENIDKWMYPQFAKINTDEATTYGVPYDYRSVMHYGKNAFAKAPGLITMETIDKKYQNIIGTVKNVAKADYNKVCLIYNCAKCMNDIQWKDKLTIVKDTPNEEPKSTEPTTENVELLNKTTSTTKENLITSTEKEKTTIDYGCSDLFPNVCKGLLGDSDSPKTICKMFGPIMDSWCCKSCKIAHEK</sequence>
<comment type="caution">
    <text evidence="2">Lacks conserved residue(s) required for the propagation of feature annotation.</text>
</comment>
<feature type="binding site" evidence="2">
    <location>
        <position position="165"/>
    </location>
    <ligand>
        <name>Zn(2+)</name>
        <dbReference type="ChEBI" id="CHEBI:29105"/>
        <note>catalytic</note>
    </ligand>
</feature>
<keyword evidence="2 3" id="KW-0378">Hydrolase</keyword>
<keyword evidence="6" id="KW-1185">Reference proteome</keyword>
<reference evidence="7" key="1">
    <citation type="submission" date="2017-02" db="UniProtKB">
        <authorList>
            <consortium name="WormBaseParasite"/>
        </authorList>
    </citation>
    <scope>IDENTIFICATION</scope>
</reference>
<feature type="compositionally biased region" description="Polar residues" evidence="4">
    <location>
        <begin position="286"/>
        <end position="297"/>
    </location>
</feature>
<dbReference type="InterPro" id="IPR006026">
    <property type="entry name" value="Peptidase_Metallo"/>
</dbReference>
<dbReference type="CDD" id="cd04280">
    <property type="entry name" value="ZnMc_astacin_like"/>
    <property type="match status" value="1"/>
</dbReference>
<evidence type="ECO:0000256" key="3">
    <source>
        <dbReference type="RuleBase" id="RU361183"/>
    </source>
</evidence>
<dbReference type="PANTHER" id="PTHR10127:SF880">
    <property type="entry name" value="ZINC METALLOPROTEINASE NAS-5"/>
    <property type="match status" value="1"/>
</dbReference>
<dbReference type="PROSITE" id="PS51864">
    <property type="entry name" value="ASTACIN"/>
    <property type="match status" value="1"/>
</dbReference>
<dbReference type="AlphaFoldDB" id="A0A0N5BWQ4"/>
<dbReference type="GO" id="GO:0004222">
    <property type="term" value="F:metalloendopeptidase activity"/>
    <property type="evidence" value="ECO:0007669"/>
    <property type="project" value="UniProtKB-UniRule"/>
</dbReference>
<name>A0A0N5BWQ4_STREA</name>
<dbReference type="PANTHER" id="PTHR10127">
    <property type="entry name" value="DISCOIDIN, CUB, EGF, LAMININ , AND ZINC METALLOPROTEASE DOMAIN CONTAINING"/>
    <property type="match status" value="1"/>
</dbReference>
<evidence type="ECO:0000313" key="6">
    <source>
        <dbReference type="Proteomes" id="UP000046392"/>
    </source>
</evidence>
<evidence type="ECO:0000259" key="5">
    <source>
        <dbReference type="PROSITE" id="PS51864"/>
    </source>
</evidence>
<dbReference type="SMART" id="SM00235">
    <property type="entry name" value="ZnMc"/>
    <property type="match status" value="1"/>
</dbReference>
<keyword evidence="2 3" id="KW-0645">Protease</keyword>
<keyword evidence="2 3" id="KW-0862">Zinc</keyword>
<feature type="active site" evidence="2">
    <location>
        <position position="156"/>
    </location>
</feature>
<keyword evidence="1" id="KW-1015">Disulfide bond</keyword>
<dbReference type="Proteomes" id="UP000046392">
    <property type="component" value="Unplaced"/>
</dbReference>
<dbReference type="Gene3D" id="3.40.390.10">
    <property type="entry name" value="Collagenase (Catalytic Domain)"/>
    <property type="match status" value="1"/>
</dbReference>
<protein>
    <recommendedName>
        <fullName evidence="3">Metalloendopeptidase</fullName>
        <ecNumber evidence="3">3.4.24.-</ecNumber>
    </recommendedName>
</protein>
<dbReference type="InterPro" id="IPR034035">
    <property type="entry name" value="Astacin-like_dom"/>
</dbReference>
<feature type="region of interest" description="Disordered" evidence="4">
    <location>
        <begin position="278"/>
        <end position="297"/>
    </location>
</feature>
<evidence type="ECO:0000256" key="1">
    <source>
        <dbReference type="ARBA" id="ARBA00023157"/>
    </source>
</evidence>
<dbReference type="EC" id="3.4.24.-" evidence="3"/>
<dbReference type="InterPro" id="IPR024079">
    <property type="entry name" value="MetalloPept_cat_dom_sf"/>
</dbReference>
<dbReference type="SUPFAM" id="SSF55486">
    <property type="entry name" value="Metalloproteases ('zincins'), catalytic domain"/>
    <property type="match status" value="1"/>
</dbReference>
<dbReference type="GO" id="GO:0008270">
    <property type="term" value="F:zinc ion binding"/>
    <property type="evidence" value="ECO:0007669"/>
    <property type="project" value="UniProtKB-UniRule"/>
</dbReference>
<organism evidence="6 7">
    <name type="scientific">Strongyloides papillosus</name>
    <name type="common">Intestinal threadworm</name>
    <dbReference type="NCBI Taxonomy" id="174720"/>
    <lineage>
        <taxon>Eukaryota</taxon>
        <taxon>Metazoa</taxon>
        <taxon>Ecdysozoa</taxon>
        <taxon>Nematoda</taxon>
        <taxon>Chromadorea</taxon>
        <taxon>Rhabditida</taxon>
        <taxon>Tylenchina</taxon>
        <taxon>Panagrolaimomorpha</taxon>
        <taxon>Strongyloidoidea</taxon>
        <taxon>Strongyloididae</taxon>
        <taxon>Strongyloides</taxon>
    </lineage>
</organism>
<dbReference type="GO" id="GO:0006508">
    <property type="term" value="P:proteolysis"/>
    <property type="evidence" value="ECO:0007669"/>
    <property type="project" value="UniProtKB-KW"/>
</dbReference>
<evidence type="ECO:0000313" key="7">
    <source>
        <dbReference type="WBParaSite" id="SPAL_0001024400.1"/>
    </source>
</evidence>
<comment type="cofactor">
    <cofactor evidence="2 3">
        <name>Zn(2+)</name>
        <dbReference type="ChEBI" id="CHEBI:29105"/>
    </cofactor>
    <text evidence="2 3">Binds 1 zinc ion per subunit.</text>
</comment>
<dbReference type="InterPro" id="IPR001506">
    <property type="entry name" value="Peptidase_M12A"/>
</dbReference>
<dbReference type="PRINTS" id="PR00480">
    <property type="entry name" value="ASTACIN"/>
</dbReference>
<feature type="domain" description="Peptidase M12A" evidence="5">
    <location>
        <begin position="51"/>
        <end position="260"/>
    </location>
</feature>
<keyword evidence="2 3" id="KW-0482">Metalloprotease</keyword>
<dbReference type="WBParaSite" id="SPAL_0001024400.1">
    <property type="protein sequence ID" value="SPAL_0001024400.1"/>
    <property type="gene ID" value="SPAL_0001024400"/>
</dbReference>
<keyword evidence="2 3" id="KW-0479">Metal-binding</keyword>
<evidence type="ECO:0000256" key="2">
    <source>
        <dbReference type="PROSITE-ProRule" id="PRU01211"/>
    </source>
</evidence>
<feature type="binding site" evidence="2">
    <location>
        <position position="155"/>
    </location>
    <ligand>
        <name>Zn(2+)</name>
        <dbReference type="ChEBI" id="CHEBI:29105"/>
        <note>catalytic</note>
    </ligand>
</feature>
<dbReference type="STRING" id="174720.A0A0N5BWQ4"/>